<keyword evidence="2" id="KW-1133">Transmembrane helix</keyword>
<dbReference type="OrthoDB" id="2754842at2759"/>
<feature type="compositionally biased region" description="Polar residues" evidence="1">
    <location>
        <begin position="673"/>
        <end position="683"/>
    </location>
</feature>
<feature type="region of interest" description="Disordered" evidence="1">
    <location>
        <begin position="659"/>
        <end position="683"/>
    </location>
</feature>
<dbReference type="InParanoid" id="A0A165LJP9"/>
<keyword evidence="2" id="KW-0812">Transmembrane</keyword>
<dbReference type="Proteomes" id="UP000077266">
    <property type="component" value="Unassembled WGS sequence"/>
</dbReference>
<evidence type="ECO:0000259" key="3">
    <source>
        <dbReference type="Pfam" id="PF20151"/>
    </source>
</evidence>
<feature type="transmembrane region" description="Helical" evidence="2">
    <location>
        <begin position="531"/>
        <end position="550"/>
    </location>
</feature>
<evidence type="ECO:0000313" key="5">
    <source>
        <dbReference type="Proteomes" id="UP000077266"/>
    </source>
</evidence>
<feature type="transmembrane region" description="Helical" evidence="2">
    <location>
        <begin position="97"/>
        <end position="120"/>
    </location>
</feature>
<evidence type="ECO:0000256" key="1">
    <source>
        <dbReference type="SAM" id="MobiDB-lite"/>
    </source>
</evidence>
<gene>
    <name evidence="4" type="ORF">EXIGLDRAFT_763983</name>
</gene>
<name>A0A165LJP9_EXIGL</name>
<sequence length="683" mass="75038">MSDSIMLIDSDGDEPVLVDAAAVPLAPYTLVKETNDGVIPSTSRDERPGQSAWADQPIYAKAATIVSLAAMSCGPFALSRYLVAYLALWPTIWLAHYRILVIALSVACATWAFMSFNAVLEPWHMKRRNRRQSDSKPGEGISWRSTTLAVLMLFAIWYYVGPYDSCAPDQLSIFIVALSPEEPVVAKIYRSRTYEETLSLSQTDDYMFTVGRVHDECPVPISVRYNHTAGAATFSDTGMSASFDAQGTMNVSLPQYGTIRLTPTDAGRALRDTSNFGGGEVVLRTVGHAFRNCKTLKLSPEGVPRMDPAHVHPNLKSATFARATQSEQIAVYCVLVFDWLLCMDHELNLLKTPGFSPAKAVYALCRYSALLSGAVTVWTQVAAPLELCPRIFQLPLYFTVLNVSLYIRVTHVLNDYSPSTHKFSGAAGVLIVRLYAFTGSNRRIAGFMLCCIAAVLSYQLWVVSSQIKIVEGPPACFPVDKPKAVRALSGFFLAPLLFDVTATSIFVYHGRRTNLRLSELSGAVRVFIKEGALYFIAISTINLINAVLNFQGQKEYSGLAVPFHMIMPNVLACRLVINLRSSTHETTLPGLPSGAYSTAMHFTNPKANAARGRESEQRVSSHISLTALGRSAVEGSTIQTSSDAPSTLIDRNRPRAYYTEMHHPPPRYGFGNIQRSARTNVVD</sequence>
<keyword evidence="5" id="KW-1185">Reference proteome</keyword>
<feature type="transmembrane region" description="Helical" evidence="2">
    <location>
        <begin position="444"/>
        <end position="464"/>
    </location>
</feature>
<dbReference type="EMBL" id="KV425924">
    <property type="protein sequence ID" value="KZV97940.1"/>
    <property type="molecule type" value="Genomic_DNA"/>
</dbReference>
<protein>
    <recommendedName>
        <fullName evidence="3">DUF6533 domain-containing protein</fullName>
    </recommendedName>
</protein>
<evidence type="ECO:0000313" key="4">
    <source>
        <dbReference type="EMBL" id="KZV97940.1"/>
    </source>
</evidence>
<accession>A0A165LJP9</accession>
<organism evidence="4 5">
    <name type="scientific">Exidia glandulosa HHB12029</name>
    <dbReference type="NCBI Taxonomy" id="1314781"/>
    <lineage>
        <taxon>Eukaryota</taxon>
        <taxon>Fungi</taxon>
        <taxon>Dikarya</taxon>
        <taxon>Basidiomycota</taxon>
        <taxon>Agaricomycotina</taxon>
        <taxon>Agaricomycetes</taxon>
        <taxon>Auriculariales</taxon>
        <taxon>Exidiaceae</taxon>
        <taxon>Exidia</taxon>
    </lineage>
</organism>
<dbReference type="AlphaFoldDB" id="A0A165LJP9"/>
<dbReference type="STRING" id="1314781.A0A165LJP9"/>
<proteinExistence type="predicted"/>
<evidence type="ECO:0000256" key="2">
    <source>
        <dbReference type="SAM" id="Phobius"/>
    </source>
</evidence>
<keyword evidence="2" id="KW-0472">Membrane</keyword>
<reference evidence="4 5" key="1">
    <citation type="journal article" date="2016" name="Mol. Biol. Evol.">
        <title>Comparative Genomics of Early-Diverging Mushroom-Forming Fungi Provides Insights into the Origins of Lignocellulose Decay Capabilities.</title>
        <authorList>
            <person name="Nagy L.G."/>
            <person name="Riley R."/>
            <person name="Tritt A."/>
            <person name="Adam C."/>
            <person name="Daum C."/>
            <person name="Floudas D."/>
            <person name="Sun H."/>
            <person name="Yadav J.S."/>
            <person name="Pangilinan J."/>
            <person name="Larsson K.H."/>
            <person name="Matsuura K."/>
            <person name="Barry K."/>
            <person name="Labutti K."/>
            <person name="Kuo R."/>
            <person name="Ohm R.A."/>
            <person name="Bhattacharya S.S."/>
            <person name="Shirouzu T."/>
            <person name="Yoshinaga Y."/>
            <person name="Martin F.M."/>
            <person name="Grigoriev I.V."/>
            <person name="Hibbett D.S."/>
        </authorList>
    </citation>
    <scope>NUCLEOTIDE SEQUENCE [LARGE SCALE GENOMIC DNA]</scope>
    <source>
        <strain evidence="4 5">HHB12029</strain>
    </source>
</reference>
<feature type="transmembrane region" description="Helical" evidence="2">
    <location>
        <begin position="484"/>
        <end position="510"/>
    </location>
</feature>
<dbReference type="Pfam" id="PF20151">
    <property type="entry name" value="DUF6533"/>
    <property type="match status" value="1"/>
</dbReference>
<dbReference type="InterPro" id="IPR045340">
    <property type="entry name" value="DUF6533"/>
</dbReference>
<feature type="transmembrane region" description="Helical" evidence="2">
    <location>
        <begin position="58"/>
        <end position="77"/>
    </location>
</feature>
<feature type="domain" description="DUF6533" evidence="3">
    <location>
        <begin position="328"/>
        <end position="371"/>
    </location>
</feature>